<dbReference type="InterPro" id="IPR047650">
    <property type="entry name" value="Transpos_IS110"/>
</dbReference>
<dbReference type="InterPro" id="IPR003346">
    <property type="entry name" value="Transposase_20"/>
</dbReference>
<reference evidence="3 4" key="1">
    <citation type="submission" date="2020-08" db="EMBL/GenBank/DDBJ databases">
        <title>Sequencing the genomes of 1000 actinobacteria strains.</title>
        <authorList>
            <person name="Klenk H.-P."/>
        </authorList>
    </citation>
    <scope>NUCLEOTIDE SEQUENCE [LARGE SCALE GENOMIC DNA]</scope>
    <source>
        <strain evidence="3 4">DSM 45507</strain>
    </source>
</reference>
<dbReference type="RefSeq" id="WP_185068037.1">
    <property type="nucleotide sequence ID" value="NZ_JACHMB010000001.1"/>
</dbReference>
<evidence type="ECO:0000259" key="2">
    <source>
        <dbReference type="Pfam" id="PF02371"/>
    </source>
</evidence>
<organism evidence="3 4">
    <name type="scientific">Nonomuraea jabiensis</name>
    <dbReference type="NCBI Taxonomy" id="882448"/>
    <lineage>
        <taxon>Bacteria</taxon>
        <taxon>Bacillati</taxon>
        <taxon>Actinomycetota</taxon>
        <taxon>Actinomycetes</taxon>
        <taxon>Streptosporangiales</taxon>
        <taxon>Streptosporangiaceae</taxon>
        <taxon>Nonomuraea</taxon>
    </lineage>
</organism>
<dbReference type="Proteomes" id="UP000579153">
    <property type="component" value="Unassembled WGS sequence"/>
</dbReference>
<keyword evidence="4" id="KW-1185">Reference proteome</keyword>
<comment type="caution">
    <text evidence="3">The sequence shown here is derived from an EMBL/GenBank/DDBJ whole genome shotgun (WGS) entry which is preliminary data.</text>
</comment>
<dbReference type="Pfam" id="PF02371">
    <property type="entry name" value="Transposase_20"/>
    <property type="match status" value="1"/>
</dbReference>
<dbReference type="NCBIfam" id="NF033542">
    <property type="entry name" value="transpos_IS110"/>
    <property type="match status" value="1"/>
</dbReference>
<gene>
    <name evidence="3" type="ORF">HD596_000939</name>
</gene>
<dbReference type="Pfam" id="PF01548">
    <property type="entry name" value="DEDD_Tnp_IS110"/>
    <property type="match status" value="1"/>
</dbReference>
<sequence>MLFVGDDWAEDHHDIEVQDEHGRAVKRIQLSEGMAGMARFHALVAEFLPEDAEPADVLVCIETDRGPWVRALVAAGYRVFAVNPKQAARHREIISNSGAKSDKGDAHGLADMVRTRRHQLPQVAGDSDVAEAVKVVTRAHQTLLWERTRHMLRLRSALRDYFPAALEAFKPLGLTSPAVLRLLAKAPTAATAAKLTVSQISAALKGHRNIPGKAAAIQQALRTQQLGQAELVAAAYASTVRALVAVITTLNTEINNLEGEVEAHFGRHPDAEIYLSQPGLGVVLGARVLAEFGDAKNRYASAKARKNYAGTSPITRQSGKTKTVHARFVHNDRLVDALHLQASCAILHDCEVRAYYDELRARDVGHNAALRQVGNRLVGILHGCLKTGTHYDQTTAWHHRHDTQAA</sequence>
<proteinExistence type="predicted"/>
<name>A0A7W9FZ22_9ACTN</name>
<accession>A0A7W9FZ22</accession>
<evidence type="ECO:0000313" key="4">
    <source>
        <dbReference type="Proteomes" id="UP000579153"/>
    </source>
</evidence>
<feature type="domain" description="Transposase IS110-like N-terminal" evidence="1">
    <location>
        <begin position="4"/>
        <end position="163"/>
    </location>
</feature>
<evidence type="ECO:0000259" key="1">
    <source>
        <dbReference type="Pfam" id="PF01548"/>
    </source>
</evidence>
<dbReference type="PANTHER" id="PTHR33055:SF3">
    <property type="entry name" value="PUTATIVE TRANSPOSASE FOR IS117-RELATED"/>
    <property type="match status" value="1"/>
</dbReference>
<dbReference type="GO" id="GO:0006313">
    <property type="term" value="P:DNA transposition"/>
    <property type="evidence" value="ECO:0007669"/>
    <property type="project" value="InterPro"/>
</dbReference>
<dbReference type="InterPro" id="IPR002525">
    <property type="entry name" value="Transp_IS110-like_N"/>
</dbReference>
<dbReference type="PANTHER" id="PTHR33055">
    <property type="entry name" value="TRANSPOSASE FOR INSERTION SEQUENCE ELEMENT IS1111A"/>
    <property type="match status" value="1"/>
</dbReference>
<evidence type="ECO:0000313" key="3">
    <source>
        <dbReference type="EMBL" id="MBB5774183.1"/>
    </source>
</evidence>
<protein>
    <submittedName>
        <fullName evidence="3">Transposase</fullName>
    </submittedName>
</protein>
<dbReference type="GO" id="GO:0004803">
    <property type="term" value="F:transposase activity"/>
    <property type="evidence" value="ECO:0007669"/>
    <property type="project" value="InterPro"/>
</dbReference>
<dbReference type="AlphaFoldDB" id="A0A7W9FZ22"/>
<dbReference type="EMBL" id="JACHMB010000001">
    <property type="protein sequence ID" value="MBB5774183.1"/>
    <property type="molecule type" value="Genomic_DNA"/>
</dbReference>
<dbReference type="GO" id="GO:0003677">
    <property type="term" value="F:DNA binding"/>
    <property type="evidence" value="ECO:0007669"/>
    <property type="project" value="InterPro"/>
</dbReference>
<feature type="domain" description="Transposase IS116/IS110/IS902 C-terminal" evidence="2">
    <location>
        <begin position="275"/>
        <end position="356"/>
    </location>
</feature>